<dbReference type="GO" id="GO:0035348">
    <property type="term" value="P:acetyl-CoA transmembrane transport"/>
    <property type="evidence" value="ECO:0007669"/>
    <property type="project" value="InterPro"/>
</dbReference>
<evidence type="ECO:0000256" key="3">
    <source>
        <dbReference type="ARBA" id="ARBA00022989"/>
    </source>
</evidence>
<proteinExistence type="predicted"/>
<dbReference type="InterPro" id="IPR004752">
    <property type="entry name" value="AmpG_permease/AT-1"/>
</dbReference>
<reference evidence="6" key="1">
    <citation type="submission" date="2015-11" db="EMBL/GenBank/DDBJ databases">
        <title>De novo transcriptome assembly of four potential Pierce s Disease insect vectors from Arizona vineyards.</title>
        <authorList>
            <person name="Tassone E.E."/>
        </authorList>
    </citation>
    <scope>NUCLEOTIDE SEQUENCE</scope>
</reference>
<organism evidence="6">
    <name type="scientific">Homalodisca liturata</name>
    <dbReference type="NCBI Taxonomy" id="320908"/>
    <lineage>
        <taxon>Eukaryota</taxon>
        <taxon>Metazoa</taxon>
        <taxon>Ecdysozoa</taxon>
        <taxon>Arthropoda</taxon>
        <taxon>Hexapoda</taxon>
        <taxon>Insecta</taxon>
        <taxon>Pterygota</taxon>
        <taxon>Neoptera</taxon>
        <taxon>Paraneoptera</taxon>
        <taxon>Hemiptera</taxon>
        <taxon>Auchenorrhyncha</taxon>
        <taxon>Membracoidea</taxon>
        <taxon>Cicadellidae</taxon>
        <taxon>Cicadellinae</taxon>
        <taxon>Proconiini</taxon>
        <taxon>Homalodisca</taxon>
    </lineage>
</organism>
<dbReference type="GO" id="GO:0008521">
    <property type="term" value="F:acetyl-CoA transmembrane transporter activity"/>
    <property type="evidence" value="ECO:0007669"/>
    <property type="project" value="InterPro"/>
</dbReference>
<keyword evidence="2 5" id="KW-0812">Transmembrane</keyword>
<keyword evidence="4 5" id="KW-0472">Membrane</keyword>
<dbReference type="AlphaFoldDB" id="A0A1B6JX22"/>
<dbReference type="InterPro" id="IPR024371">
    <property type="entry name" value="AcetylCoA_trans_1-like"/>
</dbReference>
<dbReference type="Pfam" id="PF13000">
    <property type="entry name" value="Acatn"/>
    <property type="match status" value="1"/>
</dbReference>
<dbReference type="PANTHER" id="PTHR12778:SF9">
    <property type="entry name" value="ACETYL-COENZYME A TRANSPORTER 1"/>
    <property type="match status" value="1"/>
</dbReference>
<dbReference type="PANTHER" id="PTHR12778">
    <property type="entry name" value="SOLUTE CARRIER FAMILY 33 ACETYL-COA TRANSPORTER -RELATED"/>
    <property type="match status" value="1"/>
</dbReference>
<evidence type="ECO:0000256" key="5">
    <source>
        <dbReference type="SAM" id="Phobius"/>
    </source>
</evidence>
<evidence type="ECO:0000256" key="1">
    <source>
        <dbReference type="ARBA" id="ARBA00004141"/>
    </source>
</evidence>
<accession>A0A1B6JX22</accession>
<evidence type="ECO:0000256" key="4">
    <source>
        <dbReference type="ARBA" id="ARBA00023136"/>
    </source>
</evidence>
<evidence type="ECO:0000313" key="6">
    <source>
        <dbReference type="EMBL" id="JAT03730.1"/>
    </source>
</evidence>
<dbReference type="GO" id="GO:0016020">
    <property type="term" value="C:membrane"/>
    <property type="evidence" value="ECO:0007669"/>
    <property type="project" value="UniProtKB-SubCell"/>
</dbReference>
<protein>
    <submittedName>
        <fullName evidence="6">Uncharacterized protein</fullName>
    </submittedName>
</protein>
<feature type="non-terminal residue" evidence="6">
    <location>
        <position position="145"/>
    </location>
</feature>
<dbReference type="EMBL" id="GECU01003977">
    <property type="protein sequence ID" value="JAT03730.1"/>
    <property type="molecule type" value="Transcribed_RNA"/>
</dbReference>
<sequence length="145" mass="15993">MYQGLFHGQTGNDTILSGLVPDWTNTKQHQNVIRHQAVTEAPRSSISFYKAAVCGSLGRRYPFPLCTLQVMITPEERSLNGHKVHSTSKKDAFLKGDLGSVGLLMFLYMLQGIPLGLASAVPMILQSKGASYNDQAMYSITTWPF</sequence>
<evidence type="ECO:0000256" key="2">
    <source>
        <dbReference type="ARBA" id="ARBA00022692"/>
    </source>
</evidence>
<gene>
    <name evidence="6" type="ORF">g.5617</name>
</gene>
<name>A0A1B6JX22_9HEMI</name>
<keyword evidence="3 5" id="KW-1133">Transmembrane helix</keyword>
<comment type="subcellular location">
    <subcellularLocation>
        <location evidence="1">Membrane</location>
        <topology evidence="1">Multi-pass membrane protein</topology>
    </subcellularLocation>
</comment>
<feature type="transmembrane region" description="Helical" evidence="5">
    <location>
        <begin position="103"/>
        <end position="125"/>
    </location>
</feature>